<dbReference type="EMBL" id="CAUOFW020008168">
    <property type="protein sequence ID" value="CAK9181803.1"/>
    <property type="molecule type" value="Genomic_DNA"/>
</dbReference>
<protein>
    <recommendedName>
        <fullName evidence="3">Meiosis-specific protein ASY3-like coiled-coil domain-containing protein</fullName>
    </recommendedName>
</protein>
<organism evidence="4 5">
    <name type="scientific">Ilex paraguariensis</name>
    <name type="common">yerba mate</name>
    <dbReference type="NCBI Taxonomy" id="185542"/>
    <lineage>
        <taxon>Eukaryota</taxon>
        <taxon>Viridiplantae</taxon>
        <taxon>Streptophyta</taxon>
        <taxon>Embryophyta</taxon>
        <taxon>Tracheophyta</taxon>
        <taxon>Spermatophyta</taxon>
        <taxon>Magnoliopsida</taxon>
        <taxon>eudicotyledons</taxon>
        <taxon>Gunneridae</taxon>
        <taxon>Pentapetalae</taxon>
        <taxon>asterids</taxon>
        <taxon>campanulids</taxon>
        <taxon>Aquifoliales</taxon>
        <taxon>Aquifoliaceae</taxon>
        <taxon>Ilex</taxon>
    </lineage>
</organism>
<feature type="region of interest" description="Disordered" evidence="2">
    <location>
        <begin position="1"/>
        <end position="23"/>
    </location>
</feature>
<dbReference type="InterPro" id="IPR046845">
    <property type="entry name" value="ASY3-like_CC"/>
</dbReference>
<dbReference type="PANTHER" id="PTHR35295:SF1">
    <property type="entry name" value="DNA LIGASE-LIKE PROTEIN"/>
    <property type="match status" value="1"/>
</dbReference>
<dbReference type="SUPFAM" id="SSF58113">
    <property type="entry name" value="Apolipoprotein A-I"/>
    <property type="match status" value="1"/>
</dbReference>
<feature type="coiled-coil region" evidence="1">
    <location>
        <begin position="124"/>
        <end position="158"/>
    </location>
</feature>
<comment type="caution">
    <text evidence="4">The sequence shown here is derived from an EMBL/GenBank/DDBJ whole genome shotgun (WGS) entry which is preliminary data.</text>
</comment>
<accession>A0ABC8UL52</accession>
<keyword evidence="5" id="KW-1185">Reference proteome</keyword>
<dbReference type="Pfam" id="PF20435">
    <property type="entry name" value="ASY3-like"/>
    <property type="match status" value="1"/>
</dbReference>
<evidence type="ECO:0000259" key="3">
    <source>
        <dbReference type="Pfam" id="PF20435"/>
    </source>
</evidence>
<dbReference type="AlphaFoldDB" id="A0ABC8UL52"/>
<proteinExistence type="predicted"/>
<name>A0ABC8UL52_9AQUA</name>
<gene>
    <name evidence="4" type="ORF">ILEXP_LOCUS51915</name>
</gene>
<feature type="coiled-coil region" evidence="1">
    <location>
        <begin position="73"/>
        <end position="100"/>
    </location>
</feature>
<evidence type="ECO:0000256" key="2">
    <source>
        <dbReference type="SAM" id="MobiDB-lite"/>
    </source>
</evidence>
<dbReference type="PANTHER" id="PTHR35295">
    <property type="entry name" value="DNA LIGASE-LIKE PROTEIN"/>
    <property type="match status" value="1"/>
</dbReference>
<sequence>MSTVKSSATKKRASSTEFETSKSEIRKRVIAEDDFDPDLSNDIKGIMSALQQIREKSKKDGQKKNEETISSVATEIKSKLDELKSKLEKERQSFAKAISKSSKECENLLKSETAKFQAVYEKFCKEKATHLQTLKDTISKYEEEKEQLFLRYEQQRKKEKSMISEHEKACTTKISELEESLKKKKQDDKTFSILRKTLGSFLENASDEDFPPDD</sequence>
<evidence type="ECO:0000313" key="4">
    <source>
        <dbReference type="EMBL" id="CAK9181803.1"/>
    </source>
</evidence>
<dbReference type="Proteomes" id="UP001642360">
    <property type="component" value="Unassembled WGS sequence"/>
</dbReference>
<keyword evidence="1" id="KW-0175">Coiled coil</keyword>
<feature type="domain" description="Meiosis-specific protein ASY3-like coiled-coil" evidence="3">
    <location>
        <begin position="32"/>
        <end position="177"/>
    </location>
</feature>
<evidence type="ECO:0000313" key="5">
    <source>
        <dbReference type="Proteomes" id="UP001642360"/>
    </source>
</evidence>
<evidence type="ECO:0000256" key="1">
    <source>
        <dbReference type="SAM" id="Coils"/>
    </source>
</evidence>
<reference evidence="4 5" key="1">
    <citation type="submission" date="2024-02" db="EMBL/GenBank/DDBJ databases">
        <authorList>
            <person name="Vignale AGUSTIN F."/>
            <person name="Sosa J E."/>
            <person name="Modenutti C."/>
        </authorList>
    </citation>
    <scope>NUCLEOTIDE SEQUENCE [LARGE SCALE GENOMIC DNA]</scope>
</reference>